<evidence type="ECO:0000256" key="25">
    <source>
        <dbReference type="SAM" id="Coils"/>
    </source>
</evidence>
<reference evidence="28" key="1">
    <citation type="journal article" date="2004" name="Nature">
        <title>Genome duplication in the teleost fish Tetraodon nigroviridis reveals the early vertebrate proto-karyotype.</title>
        <authorList>
            <person name="Jaillon O."/>
            <person name="Aury J.-M."/>
            <person name="Brunet F."/>
            <person name="Petit J.-L."/>
            <person name="Stange-Thomann N."/>
            <person name="Mauceli E."/>
            <person name="Bouneau L."/>
            <person name="Fischer C."/>
            <person name="Ozouf-Costaz C."/>
            <person name="Bernot A."/>
            <person name="Nicaud S."/>
            <person name="Jaffe D."/>
            <person name="Fisher S."/>
            <person name="Lutfalla G."/>
            <person name="Dossat C."/>
            <person name="Segurens B."/>
            <person name="Dasilva C."/>
            <person name="Salanoubat M."/>
            <person name="Levy M."/>
            <person name="Boudet N."/>
            <person name="Castellano S."/>
            <person name="Anthouard V."/>
            <person name="Jubin C."/>
            <person name="Castelli V."/>
            <person name="Katinka M."/>
            <person name="Vacherie B."/>
            <person name="Biemont C."/>
            <person name="Skalli Z."/>
            <person name="Cattolico L."/>
            <person name="Poulain J."/>
            <person name="De Berardinis V."/>
            <person name="Cruaud C."/>
            <person name="Duprat S."/>
            <person name="Brottier P."/>
            <person name="Coutanceau J.-P."/>
            <person name="Gouzy J."/>
            <person name="Parra G."/>
            <person name="Lardier G."/>
            <person name="Chapple C."/>
            <person name="McKernan K.J."/>
            <person name="McEwan P."/>
            <person name="Bosak S."/>
            <person name="Kellis M."/>
            <person name="Volff J.-N."/>
            <person name="Guigo R."/>
            <person name="Zody M.C."/>
            <person name="Mesirov J."/>
            <person name="Lindblad-Toh K."/>
            <person name="Birren B."/>
            <person name="Nusbaum C."/>
            <person name="Kahn D."/>
            <person name="Robinson-Rechavi M."/>
            <person name="Laudet V."/>
            <person name="Schachter V."/>
            <person name="Quetier F."/>
            <person name="Saurin W."/>
            <person name="Scarpelli C."/>
            <person name="Wincker P."/>
            <person name="Lander E.S."/>
            <person name="Weissenbach J."/>
            <person name="Roest Crollius H."/>
        </authorList>
    </citation>
    <scope>NUCLEOTIDE SEQUENCE [LARGE SCALE GENOMIC DNA]</scope>
</reference>
<dbReference type="PANTHER" id="PTHR24411">
    <property type="entry name" value="NUCLEAR FACTOR ERYTHROID 2-RELATED FACTOR"/>
    <property type="match status" value="1"/>
</dbReference>
<dbReference type="SMART" id="SM00338">
    <property type="entry name" value="BRLZ"/>
    <property type="match status" value="1"/>
</dbReference>
<evidence type="ECO:0000256" key="12">
    <source>
        <dbReference type="ARBA" id="ARBA00023015"/>
    </source>
</evidence>
<reference evidence="28" key="2">
    <citation type="submission" date="2004-02" db="EMBL/GenBank/DDBJ databases">
        <authorList>
            <consortium name="Genoscope"/>
            <consortium name="Whitehead Institute Centre for Genome Research"/>
        </authorList>
    </citation>
    <scope>NUCLEOTIDE SEQUENCE</scope>
</reference>
<evidence type="ECO:0000256" key="15">
    <source>
        <dbReference type="ARBA" id="ARBA00023125"/>
    </source>
</evidence>
<dbReference type="EMBL" id="CAAE01007512">
    <property type="protein sequence ID" value="CAF90383.1"/>
    <property type="molecule type" value="Genomic_DNA"/>
</dbReference>
<comment type="caution">
    <text evidence="28">The sequence shown here is derived from an EMBL/GenBank/DDBJ whole genome shotgun (WGS) entry which is preliminary data.</text>
</comment>
<dbReference type="InterPro" id="IPR004827">
    <property type="entry name" value="bZIP"/>
</dbReference>
<organism evidence="28">
    <name type="scientific">Tetraodon nigroviridis</name>
    <name type="common">Spotted green pufferfish</name>
    <name type="synonym">Chelonodon nigroviridis</name>
    <dbReference type="NCBI Taxonomy" id="99883"/>
    <lineage>
        <taxon>Eukaryota</taxon>
        <taxon>Metazoa</taxon>
        <taxon>Chordata</taxon>
        <taxon>Craniata</taxon>
        <taxon>Vertebrata</taxon>
        <taxon>Euteleostomi</taxon>
        <taxon>Actinopterygii</taxon>
        <taxon>Neopterygii</taxon>
        <taxon>Teleostei</taxon>
        <taxon>Neoteleostei</taxon>
        <taxon>Acanthomorphata</taxon>
        <taxon>Eupercaria</taxon>
        <taxon>Tetraodontiformes</taxon>
        <taxon>Tetradontoidea</taxon>
        <taxon>Tetraodontidae</taxon>
        <taxon>Tetraodon</taxon>
    </lineage>
</organism>
<keyword evidence="9" id="KW-0256">Endoplasmic reticulum</keyword>
<keyword evidence="6" id="KW-0678">Repressor</keyword>
<evidence type="ECO:0000256" key="7">
    <source>
        <dbReference type="ARBA" id="ARBA00022548"/>
    </source>
</evidence>
<evidence type="ECO:0000256" key="8">
    <source>
        <dbReference type="ARBA" id="ARBA00022692"/>
    </source>
</evidence>
<gene>
    <name evidence="28" type="ORF">GSTENG00004639001</name>
</gene>
<keyword evidence="17" id="KW-0010">Activator</keyword>
<evidence type="ECO:0000256" key="11">
    <source>
        <dbReference type="ARBA" id="ARBA00022989"/>
    </source>
</evidence>
<dbReference type="GO" id="GO:0005634">
    <property type="term" value="C:nucleus"/>
    <property type="evidence" value="ECO:0007669"/>
    <property type="project" value="UniProtKB-SubCell"/>
</dbReference>
<comment type="subcellular location">
    <subcellularLocation>
        <location evidence="3">Endoplasmic reticulum membrane</location>
        <topology evidence="3">Single-pass type II membrane protein</topology>
    </subcellularLocation>
    <subcellularLocation>
        <location evidence="2">Endoplasmic reticulum membrane</location>
        <topology evidence="2">Single-pass type III membrane protein</topology>
    </subcellularLocation>
    <subcellularLocation>
        <location evidence="1">Nucleus</location>
    </subcellularLocation>
</comment>
<keyword evidence="10" id="KW-0735">Signal-anchor</keyword>
<evidence type="ECO:0000259" key="27">
    <source>
        <dbReference type="PROSITE" id="PS50217"/>
    </source>
</evidence>
<feature type="region of interest" description="Disordered" evidence="26">
    <location>
        <begin position="436"/>
        <end position="522"/>
    </location>
</feature>
<evidence type="ECO:0000256" key="5">
    <source>
        <dbReference type="ARBA" id="ARBA00020485"/>
    </source>
</evidence>
<dbReference type="InterPro" id="IPR047167">
    <property type="entry name" value="NFE2-like"/>
</dbReference>
<keyword evidence="16" id="KW-0472">Membrane</keyword>
<dbReference type="AlphaFoldDB" id="Q4T9P9"/>
<dbReference type="InterPro" id="IPR004826">
    <property type="entry name" value="bZIP_Maf"/>
</dbReference>
<evidence type="ECO:0000256" key="22">
    <source>
        <dbReference type="ARBA" id="ARBA00023242"/>
    </source>
</evidence>
<evidence type="ECO:0000256" key="13">
    <source>
        <dbReference type="ARBA" id="ARBA00023098"/>
    </source>
</evidence>
<evidence type="ECO:0000313" key="28">
    <source>
        <dbReference type="EMBL" id="CAF90383.1"/>
    </source>
</evidence>
<keyword evidence="15" id="KW-0238">DNA-binding</keyword>
<keyword evidence="12" id="KW-0805">Transcription regulation</keyword>
<evidence type="ECO:0000256" key="17">
    <source>
        <dbReference type="ARBA" id="ARBA00023159"/>
    </source>
</evidence>
<evidence type="ECO:0000256" key="2">
    <source>
        <dbReference type="ARBA" id="ARBA00004643"/>
    </source>
</evidence>
<evidence type="ECO:0000256" key="3">
    <source>
        <dbReference type="ARBA" id="ARBA00004648"/>
    </source>
</evidence>
<feature type="region of interest" description="Disordered" evidence="26">
    <location>
        <begin position="576"/>
        <end position="622"/>
    </location>
</feature>
<name>Q4T9P9_TETNG</name>
<dbReference type="PROSITE" id="PS50217">
    <property type="entry name" value="BZIP"/>
    <property type="match status" value="1"/>
</dbReference>
<keyword evidence="19" id="KW-1207">Sterol metabolism</keyword>
<evidence type="ECO:0000256" key="10">
    <source>
        <dbReference type="ARBA" id="ARBA00022968"/>
    </source>
</evidence>
<feature type="compositionally biased region" description="Low complexity" evidence="26">
    <location>
        <begin position="479"/>
        <end position="505"/>
    </location>
</feature>
<dbReference type="PROSITE" id="PS00036">
    <property type="entry name" value="BZIP_BASIC"/>
    <property type="match status" value="1"/>
</dbReference>
<evidence type="ECO:0000256" key="23">
    <source>
        <dbReference type="ARBA" id="ARBA00030985"/>
    </source>
</evidence>
<dbReference type="PANTHER" id="PTHR24411:SF31">
    <property type="entry name" value="ENDOPLASMIC RETICULUM MEMBRANE SENSOR NFE2L1"/>
    <property type="match status" value="1"/>
</dbReference>
<dbReference type="OrthoDB" id="7458135at2759"/>
<dbReference type="KEGG" id="tng:GSTEN00004639G001"/>
<evidence type="ECO:0000256" key="26">
    <source>
        <dbReference type="SAM" id="MobiDB-lite"/>
    </source>
</evidence>
<keyword evidence="14" id="KW-0446">Lipid-binding</keyword>
<accession>Q4T9P9</accession>
<comment type="similarity">
    <text evidence="4">Belongs to the bZIP family. CNC subfamily.</text>
</comment>
<keyword evidence="25" id="KW-0175">Coiled coil</keyword>
<keyword evidence="8" id="KW-0812">Transmembrane</keyword>
<feature type="compositionally biased region" description="Acidic residues" evidence="26">
    <location>
        <begin position="506"/>
        <end position="518"/>
    </location>
</feature>
<keyword evidence="13" id="KW-0443">Lipid metabolism</keyword>
<dbReference type="Gene3D" id="1.10.880.10">
    <property type="entry name" value="Transcription factor, Skn-1-like, DNA-binding domain"/>
    <property type="match status" value="1"/>
</dbReference>
<dbReference type="FunFam" id="1.10.880.10:FF:000004">
    <property type="entry name" value="Nuclear factor, erythroid 2"/>
    <property type="match status" value="1"/>
</dbReference>
<keyword evidence="7" id="KW-0153">Cholesterol metabolism</keyword>
<evidence type="ECO:0000256" key="16">
    <source>
        <dbReference type="ARBA" id="ARBA00023136"/>
    </source>
</evidence>
<feature type="domain" description="BZIP" evidence="27">
    <location>
        <begin position="664"/>
        <end position="727"/>
    </location>
</feature>
<keyword evidence="11" id="KW-1133">Transmembrane helix</keyword>
<dbReference type="CDD" id="cd14720">
    <property type="entry name" value="bZIP_NFE2-like"/>
    <property type="match status" value="1"/>
</dbReference>
<evidence type="ECO:0000256" key="24">
    <source>
        <dbReference type="ARBA" id="ARBA00031659"/>
    </source>
</evidence>
<evidence type="ECO:0000256" key="1">
    <source>
        <dbReference type="ARBA" id="ARBA00004123"/>
    </source>
</evidence>
<keyword evidence="22" id="KW-0539">Nucleus</keyword>
<feature type="region of interest" description="Disordered" evidence="26">
    <location>
        <begin position="738"/>
        <end position="759"/>
    </location>
</feature>
<dbReference type="GO" id="GO:0008203">
    <property type="term" value="P:cholesterol metabolic process"/>
    <property type="evidence" value="ECO:0007669"/>
    <property type="project" value="UniProtKB-KW"/>
</dbReference>
<evidence type="ECO:0000256" key="4">
    <source>
        <dbReference type="ARBA" id="ARBA00008157"/>
    </source>
</evidence>
<evidence type="ECO:0000256" key="14">
    <source>
        <dbReference type="ARBA" id="ARBA00023121"/>
    </source>
</evidence>
<feature type="coiled-coil region" evidence="25">
    <location>
        <begin position="703"/>
        <end position="730"/>
    </location>
</feature>
<proteinExistence type="inferred from homology"/>
<keyword evidence="20" id="KW-0325">Glycoprotein</keyword>
<dbReference type="InterPro" id="IPR008917">
    <property type="entry name" value="TF_DNA-bd_sf"/>
</dbReference>
<protein>
    <recommendedName>
        <fullName evidence="5">Endoplasmic reticulum membrane sensor NFE2L1</fullName>
    </recommendedName>
    <alternativeName>
        <fullName evidence="24">Nuclear factor erythroid 2-related factor 1</fullName>
    </alternativeName>
    <alternativeName>
        <fullName evidence="23">Nuclear factor, erythroid derived 2, like 1</fullName>
    </alternativeName>
</protein>
<keyword evidence="18" id="KW-0804">Transcription</keyword>
<dbReference type="Pfam" id="PF03131">
    <property type="entry name" value="bZIP_Maf"/>
    <property type="match status" value="1"/>
</dbReference>
<sequence>MQYPKKYLTEGLIQMTILLSLCGLLVDVGLEPYLPSSWHERILGPTSALTQTQFHNLRNRLEDGHGLHPKHVDLDSFFTAHRLLGWVRSLDRLQVPQAELETWLVQREHDPLPAGLPVQASHLAREPPGIGRVQLTPSSEFRPSPATLHELADDEEENEETLTFSTIRLLAALERYGKEESFAVHHQDDGGYDEEDTPHQHDCFREGERPAFLGSVSNRELTPNEQASSSLQECLRLLNERFPLEEQQQVEPVLVPVLQEPLESPILHRINPFLDLELHWQDLLAIMEPQARRIISAFSSGDTAFSLLQNPPDLMDLFPQDPSQDFFLGFSADDNMNLLTRDLEDTLESSSHPENMATFQEGNAVTPDLHVSPSGDFLFGEDDMEDEDGLPSPLNDLMEDTTILDEIRLLDLALEEGFGPEMAARLGEAGYLLPDVAQQEPGTGGFHSQSDLRGDHVQPGGSQQDGECDAGSDSGLSLDFSHSQASPSASEASSFTSSSSSSSSDSADESLFSEDAELCDGPQLEMEVTIKEEEEEEEELGAVGGSYPNHAKQAFCQRYQEEKLFNSFPWPEHVDHDHTYNQSPSLPVGKMSTKQTRPSVGRHSAKPYHHSPSQPSDNKMWSHDERRARTLKVPFSNELIVNLPVEEFNELLASFQLNEEQLALIKDIRRRGKNKVAAQNCRKRKMDVLLGLNDEVSSLMSRRSRLLREKREAMRNLQEMKHRLKTLYQEVFSRLRDEEGRPLNPAETELRFQPDGSVT</sequence>
<dbReference type="SUPFAM" id="SSF47454">
    <property type="entry name" value="A DNA-binding domain in eukaryotic transcription factors"/>
    <property type="match status" value="1"/>
</dbReference>
<dbReference type="GO" id="GO:0000978">
    <property type="term" value="F:RNA polymerase II cis-regulatory region sequence-specific DNA binding"/>
    <property type="evidence" value="ECO:0007669"/>
    <property type="project" value="InterPro"/>
</dbReference>
<evidence type="ECO:0000256" key="21">
    <source>
        <dbReference type="ARBA" id="ARBA00023221"/>
    </source>
</evidence>
<dbReference type="GO" id="GO:0005789">
    <property type="term" value="C:endoplasmic reticulum membrane"/>
    <property type="evidence" value="ECO:0007669"/>
    <property type="project" value="UniProtKB-SubCell"/>
</dbReference>
<evidence type="ECO:0000256" key="18">
    <source>
        <dbReference type="ARBA" id="ARBA00023163"/>
    </source>
</evidence>
<evidence type="ECO:0000256" key="19">
    <source>
        <dbReference type="ARBA" id="ARBA00023166"/>
    </source>
</evidence>
<dbReference type="GO" id="GO:0008289">
    <property type="term" value="F:lipid binding"/>
    <property type="evidence" value="ECO:0007669"/>
    <property type="project" value="UniProtKB-KW"/>
</dbReference>
<dbReference type="GO" id="GO:0000981">
    <property type="term" value="F:DNA-binding transcription factor activity, RNA polymerase II-specific"/>
    <property type="evidence" value="ECO:0007669"/>
    <property type="project" value="TreeGrafter"/>
</dbReference>
<evidence type="ECO:0000256" key="20">
    <source>
        <dbReference type="ARBA" id="ARBA00023180"/>
    </source>
</evidence>
<evidence type="ECO:0000256" key="6">
    <source>
        <dbReference type="ARBA" id="ARBA00022491"/>
    </source>
</evidence>
<feature type="non-terminal residue" evidence="28">
    <location>
        <position position="759"/>
    </location>
</feature>
<evidence type="ECO:0000256" key="9">
    <source>
        <dbReference type="ARBA" id="ARBA00022824"/>
    </source>
</evidence>
<keyword evidence="21" id="KW-0753">Steroid metabolism</keyword>